<dbReference type="AlphaFoldDB" id="A0A4Q7V4P7"/>
<comment type="caution">
    <text evidence="1">The sequence shown here is derived from an EMBL/GenBank/DDBJ whole genome shotgun (WGS) entry which is preliminary data.</text>
</comment>
<dbReference type="RefSeq" id="WP_130293213.1">
    <property type="nucleotide sequence ID" value="NZ_SHKL01000001.1"/>
</dbReference>
<gene>
    <name evidence="1" type="ORF">EV383_5949</name>
</gene>
<accession>A0A4Q7V4P7</accession>
<proteinExistence type="predicted"/>
<organism evidence="1 2">
    <name type="scientific">Pseudonocardia sediminis</name>
    <dbReference type="NCBI Taxonomy" id="1397368"/>
    <lineage>
        <taxon>Bacteria</taxon>
        <taxon>Bacillati</taxon>
        <taxon>Actinomycetota</taxon>
        <taxon>Actinomycetes</taxon>
        <taxon>Pseudonocardiales</taxon>
        <taxon>Pseudonocardiaceae</taxon>
        <taxon>Pseudonocardia</taxon>
    </lineage>
</organism>
<reference evidence="1 2" key="1">
    <citation type="submission" date="2019-02" db="EMBL/GenBank/DDBJ databases">
        <title>Sequencing the genomes of 1000 actinobacteria strains.</title>
        <authorList>
            <person name="Klenk H.-P."/>
        </authorList>
    </citation>
    <scope>NUCLEOTIDE SEQUENCE [LARGE SCALE GENOMIC DNA]</scope>
    <source>
        <strain evidence="1 2">DSM 45779</strain>
    </source>
</reference>
<dbReference type="Proteomes" id="UP000291591">
    <property type="component" value="Unassembled WGS sequence"/>
</dbReference>
<keyword evidence="2" id="KW-1185">Reference proteome</keyword>
<evidence type="ECO:0000313" key="1">
    <source>
        <dbReference type="EMBL" id="RZT88995.1"/>
    </source>
</evidence>
<dbReference type="EMBL" id="SHKL01000001">
    <property type="protein sequence ID" value="RZT88995.1"/>
    <property type="molecule type" value="Genomic_DNA"/>
</dbReference>
<sequence>MNNHIGPAWILNGIMNTPGALALVDGRLSFTGDEGVVFDEPVDAVSGVTFPWYYFSGGFKATVGGTRYRISLTRPNGAPASLSRSVAELVGPELISAAGSIGDVTSGRREGKIWKSLLLDGAGASHRS</sequence>
<evidence type="ECO:0000313" key="2">
    <source>
        <dbReference type="Proteomes" id="UP000291591"/>
    </source>
</evidence>
<name>A0A4Q7V4P7_PSEST</name>
<protein>
    <submittedName>
        <fullName evidence="1">Uncharacterized protein</fullName>
    </submittedName>
</protein>
<dbReference type="OrthoDB" id="5186309at2"/>